<dbReference type="EC" id="3.1.1.-" evidence="2"/>
<dbReference type="PANTHER" id="PTHR10472">
    <property type="entry name" value="D-TYROSYL-TRNA TYR DEACYLASE"/>
    <property type="match status" value="1"/>
</dbReference>
<dbReference type="GO" id="GO:0019478">
    <property type="term" value="P:D-amino acid catabolic process"/>
    <property type="evidence" value="ECO:0007669"/>
    <property type="project" value="UniProtKB-UniRule"/>
</dbReference>
<comment type="subcellular location">
    <subcellularLocation>
        <location evidence="2">Cytoplasm</location>
    </subcellularLocation>
</comment>
<evidence type="ECO:0000313" key="3">
    <source>
        <dbReference type="EMBL" id="HIR01606.1"/>
    </source>
</evidence>
<dbReference type="GO" id="GO:0005737">
    <property type="term" value="C:cytoplasm"/>
    <property type="evidence" value="ECO:0007669"/>
    <property type="project" value="UniProtKB-SubCell"/>
</dbReference>
<dbReference type="HAMAP" id="MF_00518">
    <property type="entry name" value="Deacylase_Dtd"/>
    <property type="match status" value="1"/>
</dbReference>
<dbReference type="GO" id="GO:0043908">
    <property type="term" value="F:Ser(Gly)-tRNA(Ala) hydrolase activity"/>
    <property type="evidence" value="ECO:0007669"/>
    <property type="project" value="UniProtKB-UniRule"/>
</dbReference>
<keyword evidence="2" id="KW-0820">tRNA-binding</keyword>
<dbReference type="InterPro" id="IPR003732">
    <property type="entry name" value="Daa-tRNA_deacyls_DTD"/>
</dbReference>
<keyword evidence="2" id="KW-0694">RNA-binding</keyword>
<dbReference type="EMBL" id="DVGB01000059">
    <property type="protein sequence ID" value="HIR01606.1"/>
    <property type="molecule type" value="Genomic_DNA"/>
</dbReference>
<comment type="domain">
    <text evidence="2">A Gly-cisPro motif from one monomer fits into the active site of the other monomer to allow specific chiral rejection of L-amino acids.</text>
</comment>
<dbReference type="InterPro" id="IPR023509">
    <property type="entry name" value="DTD-like_sf"/>
</dbReference>
<dbReference type="CDD" id="cd00563">
    <property type="entry name" value="Dtyr_deacylase"/>
    <property type="match status" value="1"/>
</dbReference>
<keyword evidence="2" id="KW-0963">Cytoplasm</keyword>
<comment type="caution">
    <text evidence="3">The sequence shown here is derived from an EMBL/GenBank/DDBJ whole genome shotgun (WGS) entry which is preliminary data.</text>
</comment>
<comment type="subunit">
    <text evidence="2">Homodimer.</text>
</comment>
<sequence>MRAVIQCVSEASVQIDGQTVGEIGRGYAILLGVGKDDTEAQAEKLWSKILKLRVFPDENGKTNLSLTDIGGEVLVISQFTLFASCKKGNRPSFVDAGAPDEANRLYEYFADLARRDVAHVGTGRFGAMMDVALVNHGPFTIVLDTDEL</sequence>
<dbReference type="EC" id="3.1.1.96" evidence="2"/>
<accession>A0A9D1D3Q8</accession>
<dbReference type="GO" id="GO:0051500">
    <property type="term" value="F:D-tyrosyl-tRNA(Tyr) deacylase activity"/>
    <property type="evidence" value="ECO:0007669"/>
    <property type="project" value="TreeGrafter"/>
</dbReference>
<feature type="short sequence motif" description="Gly-cisPro motif, important for rejection of L-amino acids" evidence="2">
    <location>
        <begin position="137"/>
        <end position="138"/>
    </location>
</feature>
<proteinExistence type="inferred from homology"/>
<evidence type="ECO:0000256" key="1">
    <source>
        <dbReference type="ARBA" id="ARBA00009673"/>
    </source>
</evidence>
<keyword evidence="2 3" id="KW-0378">Hydrolase</keyword>
<evidence type="ECO:0000313" key="4">
    <source>
        <dbReference type="Proteomes" id="UP000824261"/>
    </source>
</evidence>
<reference evidence="3" key="2">
    <citation type="journal article" date="2021" name="PeerJ">
        <title>Extensive microbial diversity within the chicken gut microbiome revealed by metagenomics and culture.</title>
        <authorList>
            <person name="Gilroy R."/>
            <person name="Ravi A."/>
            <person name="Getino M."/>
            <person name="Pursley I."/>
            <person name="Horton D.L."/>
            <person name="Alikhan N.F."/>
            <person name="Baker D."/>
            <person name="Gharbi K."/>
            <person name="Hall N."/>
            <person name="Watson M."/>
            <person name="Adriaenssens E.M."/>
            <person name="Foster-Nyarko E."/>
            <person name="Jarju S."/>
            <person name="Secka A."/>
            <person name="Antonio M."/>
            <person name="Oren A."/>
            <person name="Chaudhuri R.R."/>
            <person name="La Ragione R."/>
            <person name="Hildebrand F."/>
            <person name="Pallen M.J."/>
        </authorList>
    </citation>
    <scope>NUCLEOTIDE SEQUENCE</scope>
    <source>
        <strain evidence="3">ChiGjej1B1-2707</strain>
    </source>
</reference>
<dbReference type="Gene3D" id="3.50.80.10">
    <property type="entry name" value="D-tyrosyl-tRNA(Tyr) deacylase"/>
    <property type="match status" value="1"/>
</dbReference>
<comment type="catalytic activity">
    <reaction evidence="2">
        <text>a D-aminoacyl-tRNA + H2O = a tRNA + a D-alpha-amino acid + H(+)</text>
        <dbReference type="Rhea" id="RHEA:13953"/>
        <dbReference type="Rhea" id="RHEA-COMP:10123"/>
        <dbReference type="Rhea" id="RHEA-COMP:10124"/>
        <dbReference type="ChEBI" id="CHEBI:15377"/>
        <dbReference type="ChEBI" id="CHEBI:15378"/>
        <dbReference type="ChEBI" id="CHEBI:59871"/>
        <dbReference type="ChEBI" id="CHEBI:78442"/>
        <dbReference type="ChEBI" id="CHEBI:79333"/>
        <dbReference type="EC" id="3.1.1.96"/>
    </reaction>
</comment>
<dbReference type="SUPFAM" id="SSF69500">
    <property type="entry name" value="DTD-like"/>
    <property type="match status" value="1"/>
</dbReference>
<comment type="catalytic activity">
    <reaction evidence="2">
        <text>glycyl-tRNA(Ala) + H2O = tRNA(Ala) + glycine + H(+)</text>
        <dbReference type="Rhea" id="RHEA:53744"/>
        <dbReference type="Rhea" id="RHEA-COMP:9657"/>
        <dbReference type="Rhea" id="RHEA-COMP:13640"/>
        <dbReference type="ChEBI" id="CHEBI:15377"/>
        <dbReference type="ChEBI" id="CHEBI:15378"/>
        <dbReference type="ChEBI" id="CHEBI:57305"/>
        <dbReference type="ChEBI" id="CHEBI:78442"/>
        <dbReference type="ChEBI" id="CHEBI:78522"/>
    </reaction>
</comment>
<dbReference type="GO" id="GO:0106026">
    <property type="term" value="F:Gly-tRNA(Ala) deacylase activity"/>
    <property type="evidence" value="ECO:0007669"/>
    <property type="project" value="UniProtKB-UniRule"/>
</dbReference>
<comment type="similarity">
    <text evidence="1 2">Belongs to the DTD family.</text>
</comment>
<organism evidence="3 4">
    <name type="scientific">Candidatus Aveggerthella stercoripullorum</name>
    <dbReference type="NCBI Taxonomy" id="2840688"/>
    <lineage>
        <taxon>Bacteria</taxon>
        <taxon>Bacillati</taxon>
        <taxon>Actinomycetota</taxon>
        <taxon>Coriobacteriia</taxon>
        <taxon>Eggerthellales</taxon>
        <taxon>Eggerthellaceae</taxon>
        <taxon>Eggerthellaceae incertae sedis</taxon>
        <taxon>Candidatus Aveggerthella</taxon>
    </lineage>
</organism>
<dbReference type="FunFam" id="3.50.80.10:FF:000001">
    <property type="entry name" value="D-aminoacyl-tRNA deacylase"/>
    <property type="match status" value="1"/>
</dbReference>
<dbReference type="GO" id="GO:0000049">
    <property type="term" value="F:tRNA binding"/>
    <property type="evidence" value="ECO:0007669"/>
    <property type="project" value="UniProtKB-UniRule"/>
</dbReference>
<evidence type="ECO:0000256" key="2">
    <source>
        <dbReference type="HAMAP-Rule" id="MF_00518"/>
    </source>
</evidence>
<gene>
    <name evidence="2" type="primary">dtd</name>
    <name evidence="3" type="ORF">IAA69_05010</name>
</gene>
<reference evidence="3" key="1">
    <citation type="submission" date="2020-10" db="EMBL/GenBank/DDBJ databases">
        <authorList>
            <person name="Gilroy R."/>
        </authorList>
    </citation>
    <scope>NUCLEOTIDE SEQUENCE</scope>
    <source>
        <strain evidence="3">ChiGjej1B1-2707</strain>
    </source>
</reference>
<name>A0A9D1D3Q8_9ACTN</name>
<dbReference type="Pfam" id="PF02580">
    <property type="entry name" value="Tyr_Deacylase"/>
    <property type="match status" value="1"/>
</dbReference>
<comment type="function">
    <text evidence="2">An aminoacyl-tRNA editing enzyme that deacylates mischarged D-aminoacyl-tRNAs. Also deacylates mischarged glycyl-tRNA(Ala), protecting cells against glycine mischarging by AlaRS. Acts via tRNA-based rather than protein-based catalysis; rejects L-amino acids rather than detecting D-amino acids in the active site. By recycling D-aminoacyl-tRNA to D-amino acids and free tRNA molecules, this enzyme counteracts the toxicity associated with the formation of D-aminoacyl-tRNA entities in vivo and helps enforce protein L-homochirality.</text>
</comment>
<dbReference type="PANTHER" id="PTHR10472:SF5">
    <property type="entry name" value="D-AMINOACYL-TRNA DEACYLASE 1"/>
    <property type="match status" value="1"/>
</dbReference>
<dbReference type="AlphaFoldDB" id="A0A9D1D3Q8"/>
<dbReference type="Proteomes" id="UP000824261">
    <property type="component" value="Unassembled WGS sequence"/>
</dbReference>
<dbReference type="NCBIfam" id="TIGR00256">
    <property type="entry name" value="D-aminoacyl-tRNA deacylase"/>
    <property type="match status" value="1"/>
</dbReference>
<protein>
    <recommendedName>
        <fullName evidence="2">D-aminoacyl-tRNA deacylase</fullName>
        <shortName evidence="2">DTD</shortName>
        <ecNumber evidence="2">3.1.1.96</ecNumber>
    </recommendedName>
    <alternativeName>
        <fullName evidence="2">Gly-tRNA(Ala) deacylase</fullName>
        <ecNumber evidence="2">3.1.1.-</ecNumber>
    </alternativeName>
</protein>